<sequence length="105" mass="11452">MTLFNETVYVGTDRLHARSAATGEERWNASLHDGSIQSVPITEEPVAEDHAVFAYSDGRLVGFAPDGEKTWEGSVSGEVSSYIVDESVFVATNEGIYALDRQEDP</sequence>
<organism evidence="2 3">
    <name type="scientific">Haloterrigena salifodinae</name>
    <dbReference type="NCBI Taxonomy" id="2675099"/>
    <lineage>
        <taxon>Archaea</taxon>
        <taxon>Methanobacteriati</taxon>
        <taxon>Methanobacteriota</taxon>
        <taxon>Stenosarchaea group</taxon>
        <taxon>Halobacteria</taxon>
        <taxon>Halobacteriales</taxon>
        <taxon>Natrialbaceae</taxon>
        <taxon>Haloterrigena</taxon>
    </lineage>
</organism>
<dbReference type="InterPro" id="IPR011047">
    <property type="entry name" value="Quinoprotein_ADH-like_sf"/>
</dbReference>
<dbReference type="Gene3D" id="2.40.128.630">
    <property type="match status" value="1"/>
</dbReference>
<dbReference type="OrthoDB" id="193451at2157"/>
<dbReference type="RefSeq" id="WP_164721996.1">
    <property type="nucleotide sequence ID" value="NZ_CP069188.1"/>
</dbReference>
<protein>
    <submittedName>
        <fullName evidence="2">PQQ-binding-like beta-propeller repeat protein</fullName>
    </submittedName>
</protein>
<dbReference type="SUPFAM" id="SSF50998">
    <property type="entry name" value="Quinoprotein alcohol dehydrogenase-like"/>
    <property type="match status" value="1"/>
</dbReference>
<dbReference type="InterPro" id="IPR002372">
    <property type="entry name" value="PQQ_rpt_dom"/>
</dbReference>
<evidence type="ECO:0000259" key="1">
    <source>
        <dbReference type="Pfam" id="PF13360"/>
    </source>
</evidence>
<evidence type="ECO:0000313" key="2">
    <source>
        <dbReference type="EMBL" id="QRV14173.1"/>
    </source>
</evidence>
<dbReference type="Pfam" id="PF13360">
    <property type="entry name" value="PQQ_2"/>
    <property type="match status" value="1"/>
</dbReference>
<dbReference type="AlphaFoldDB" id="A0A8T8DY63"/>
<dbReference type="Proteomes" id="UP000637819">
    <property type="component" value="Chromosome"/>
</dbReference>
<reference evidence="2 3" key="1">
    <citation type="submission" date="2021-01" db="EMBL/GenBank/DDBJ databases">
        <title>Genome Sequence and Methylation Pattern of Haloterrigena salifodinae BOL5-1, An Extremely Halophilic Archaeon from a Bolivian Salt Mine.</title>
        <authorList>
            <person name="DasSarma P."/>
            <person name="Anton B.P."/>
            <person name="DasSarma S.L."/>
            <person name="von Ehrenheim H.A.L."/>
            <person name="Martinez F.L."/>
            <person name="Guzman D."/>
            <person name="Roberts R.J."/>
            <person name="DasSarma S."/>
        </authorList>
    </citation>
    <scope>NUCLEOTIDE SEQUENCE [LARGE SCALE GENOMIC DNA]</scope>
    <source>
        <strain evidence="2 3">BOL5-1</strain>
    </source>
</reference>
<keyword evidence="3" id="KW-1185">Reference proteome</keyword>
<proteinExistence type="predicted"/>
<dbReference type="EMBL" id="CP069188">
    <property type="protein sequence ID" value="QRV14173.1"/>
    <property type="molecule type" value="Genomic_DNA"/>
</dbReference>
<gene>
    <name evidence="2" type="ORF">JMJ58_14650</name>
</gene>
<feature type="domain" description="Pyrrolo-quinoline quinone repeat" evidence="1">
    <location>
        <begin position="5"/>
        <end position="102"/>
    </location>
</feature>
<dbReference type="KEGG" id="hsal:JMJ58_14650"/>
<name>A0A8T8DY63_9EURY</name>
<evidence type="ECO:0000313" key="3">
    <source>
        <dbReference type="Proteomes" id="UP000637819"/>
    </source>
</evidence>
<accession>A0A8T8DY63</accession>
<dbReference type="GeneID" id="96090990"/>